<proteinExistence type="predicted"/>
<accession>A0ABS5BNZ4</accession>
<gene>
    <name evidence="1" type="ORF">J8F10_09185</name>
</gene>
<protein>
    <recommendedName>
        <fullName evidence="3">Nuclear transport factor 2 family protein</fullName>
    </recommendedName>
</protein>
<dbReference type="RefSeq" id="WP_210653531.1">
    <property type="nucleotide sequence ID" value="NZ_JAGKQQ010000001.1"/>
</dbReference>
<dbReference type="EMBL" id="JAGKQQ010000001">
    <property type="protein sequence ID" value="MBP3955454.1"/>
    <property type="molecule type" value="Genomic_DNA"/>
</dbReference>
<dbReference type="Proteomes" id="UP000676565">
    <property type="component" value="Unassembled WGS sequence"/>
</dbReference>
<evidence type="ECO:0000313" key="1">
    <source>
        <dbReference type="EMBL" id="MBP3955454.1"/>
    </source>
</evidence>
<reference evidence="1 2" key="1">
    <citation type="submission" date="2021-04" db="EMBL/GenBank/DDBJ databases">
        <authorList>
            <person name="Ivanova A."/>
        </authorList>
    </citation>
    <scope>NUCLEOTIDE SEQUENCE [LARGE SCALE GENOMIC DNA]</scope>
    <source>
        <strain evidence="1 2">G18</strain>
    </source>
</reference>
<name>A0ABS5BNZ4_9BACT</name>
<sequence length="128" mass="14104">MTRTPPVTCQADIDAMTQEQARQWLIANDREAADYWAELPADTDFREAVTVNCRDFGFDEGHVPGVTTSRSDAAPDRADVHVAGKFTVTVIRTDQGMVIDVYPNGWDAPLETFTVWDDDVPAAESEAA</sequence>
<keyword evidence="2" id="KW-1185">Reference proteome</keyword>
<organism evidence="1 2">
    <name type="scientific">Gemmata palustris</name>
    <dbReference type="NCBI Taxonomy" id="2822762"/>
    <lineage>
        <taxon>Bacteria</taxon>
        <taxon>Pseudomonadati</taxon>
        <taxon>Planctomycetota</taxon>
        <taxon>Planctomycetia</taxon>
        <taxon>Gemmatales</taxon>
        <taxon>Gemmataceae</taxon>
        <taxon>Gemmata</taxon>
    </lineage>
</organism>
<evidence type="ECO:0008006" key="3">
    <source>
        <dbReference type="Google" id="ProtNLM"/>
    </source>
</evidence>
<comment type="caution">
    <text evidence="1">The sequence shown here is derived from an EMBL/GenBank/DDBJ whole genome shotgun (WGS) entry which is preliminary data.</text>
</comment>
<evidence type="ECO:0000313" key="2">
    <source>
        <dbReference type="Proteomes" id="UP000676565"/>
    </source>
</evidence>